<reference evidence="1" key="1">
    <citation type="submission" date="2019-08" db="EMBL/GenBank/DDBJ databases">
        <authorList>
            <person name="Kucharzyk K."/>
            <person name="Murdoch R.W."/>
            <person name="Higgins S."/>
            <person name="Loffler F."/>
        </authorList>
    </citation>
    <scope>NUCLEOTIDE SEQUENCE</scope>
</reference>
<dbReference type="AlphaFoldDB" id="A0A645C4T7"/>
<evidence type="ECO:0000313" key="1">
    <source>
        <dbReference type="EMBL" id="MPM72217.1"/>
    </source>
</evidence>
<gene>
    <name evidence="1" type="ORF">SDC9_119190</name>
</gene>
<dbReference type="EMBL" id="VSSQ01024607">
    <property type="protein sequence ID" value="MPM72217.1"/>
    <property type="molecule type" value="Genomic_DNA"/>
</dbReference>
<accession>A0A645C4T7</accession>
<proteinExistence type="predicted"/>
<protein>
    <submittedName>
        <fullName evidence="1">Uncharacterized protein</fullName>
    </submittedName>
</protein>
<organism evidence="1">
    <name type="scientific">bioreactor metagenome</name>
    <dbReference type="NCBI Taxonomy" id="1076179"/>
    <lineage>
        <taxon>unclassified sequences</taxon>
        <taxon>metagenomes</taxon>
        <taxon>ecological metagenomes</taxon>
    </lineage>
</organism>
<sequence>MCLIDKNGETRVISTMINEKGAYDKTNPVRIELRDNSTLWLVAGWEGGNDFIGNLFCDKMRKGICNIQKQDNYFGEINLYKFKEEDDV</sequence>
<comment type="caution">
    <text evidence="1">The sequence shown here is derived from an EMBL/GenBank/DDBJ whole genome shotgun (WGS) entry which is preliminary data.</text>
</comment>
<name>A0A645C4T7_9ZZZZ</name>